<name>A0A1E2V8U2_9GAMM</name>
<keyword evidence="1 8" id="KW-0132">Cell division</keyword>
<keyword evidence="13" id="KW-1185">Reference proteome</keyword>
<evidence type="ECO:0000256" key="6">
    <source>
        <dbReference type="ARBA" id="ARBA00023288"/>
    </source>
</evidence>
<keyword evidence="3 8" id="KW-0472">Membrane</keyword>
<dbReference type="NCBIfam" id="TIGR02802">
    <property type="entry name" value="Pal_lipo"/>
    <property type="match status" value="1"/>
</dbReference>
<dbReference type="Proteomes" id="UP000094291">
    <property type="component" value="Unassembled WGS sequence"/>
</dbReference>
<keyword evidence="6 8" id="KW-0449">Lipoprotein</keyword>
<dbReference type="PROSITE" id="PS51123">
    <property type="entry name" value="OMPA_2"/>
    <property type="match status" value="1"/>
</dbReference>
<comment type="caution">
    <text evidence="12">The sequence shown here is derived from an EMBL/GenBank/DDBJ whole genome shotgun (WGS) entry which is preliminary data.</text>
</comment>
<dbReference type="InterPro" id="IPR050330">
    <property type="entry name" value="Bact_OuterMem_StrucFunc"/>
</dbReference>
<comment type="subcellular location">
    <subcellularLocation>
        <location evidence="8">Cell outer membrane</location>
        <topology evidence="8">Lipid-anchor</topology>
    </subcellularLocation>
</comment>
<dbReference type="STRING" id="197479.BFW38_07565"/>
<dbReference type="Gene3D" id="3.30.1330.60">
    <property type="entry name" value="OmpA-like domain"/>
    <property type="match status" value="1"/>
</dbReference>
<organism evidence="12 13">
    <name type="scientific">Terasakiispira papahanaumokuakeensis</name>
    <dbReference type="NCBI Taxonomy" id="197479"/>
    <lineage>
        <taxon>Bacteria</taxon>
        <taxon>Pseudomonadati</taxon>
        <taxon>Pseudomonadota</taxon>
        <taxon>Gammaproteobacteria</taxon>
        <taxon>Oceanospirillales</taxon>
        <taxon>Terasakiispira</taxon>
    </lineage>
</organism>
<keyword evidence="2 8" id="KW-0732">Signal</keyword>
<keyword evidence="4 8" id="KW-0564">Palmitate</keyword>
<feature type="compositionally biased region" description="Polar residues" evidence="9">
    <location>
        <begin position="56"/>
        <end position="74"/>
    </location>
</feature>
<keyword evidence="7 8" id="KW-0131">Cell cycle</keyword>
<evidence type="ECO:0000256" key="3">
    <source>
        <dbReference type="ARBA" id="ARBA00023136"/>
    </source>
</evidence>
<evidence type="ECO:0000259" key="11">
    <source>
        <dbReference type="PROSITE" id="PS51123"/>
    </source>
</evidence>
<evidence type="ECO:0000313" key="12">
    <source>
        <dbReference type="EMBL" id="ODC03428.1"/>
    </source>
</evidence>
<feature type="region of interest" description="Disordered" evidence="9">
    <location>
        <begin position="23"/>
        <end position="75"/>
    </location>
</feature>
<dbReference type="PANTHER" id="PTHR30329:SF21">
    <property type="entry name" value="LIPOPROTEIN YIAD-RELATED"/>
    <property type="match status" value="1"/>
</dbReference>
<evidence type="ECO:0000256" key="2">
    <source>
        <dbReference type="ARBA" id="ARBA00022729"/>
    </source>
</evidence>
<proteinExistence type="inferred from homology"/>
<dbReference type="PROSITE" id="PS51257">
    <property type="entry name" value="PROKAR_LIPOPROTEIN"/>
    <property type="match status" value="1"/>
</dbReference>
<comment type="function">
    <text evidence="8">Part of the Tol-Pal system, which plays a role in outer membrane invagination during cell division and is important for maintaining outer membrane integrity.</text>
</comment>
<evidence type="ECO:0000256" key="9">
    <source>
        <dbReference type="SAM" id="MobiDB-lite"/>
    </source>
</evidence>
<dbReference type="InterPro" id="IPR036737">
    <property type="entry name" value="OmpA-like_sf"/>
</dbReference>
<evidence type="ECO:0000256" key="4">
    <source>
        <dbReference type="ARBA" id="ARBA00023139"/>
    </source>
</evidence>
<feature type="chain" id="PRO_5009119651" description="Peptidoglycan-associated lipoprotein" evidence="10">
    <location>
        <begin position="21"/>
        <end position="185"/>
    </location>
</feature>
<dbReference type="Pfam" id="PF00691">
    <property type="entry name" value="OmpA"/>
    <property type="match status" value="1"/>
</dbReference>
<evidence type="ECO:0000256" key="7">
    <source>
        <dbReference type="ARBA" id="ARBA00023306"/>
    </source>
</evidence>
<dbReference type="GO" id="GO:0009279">
    <property type="term" value="C:cell outer membrane"/>
    <property type="evidence" value="ECO:0007669"/>
    <property type="project" value="UniProtKB-SubCell"/>
</dbReference>
<dbReference type="SUPFAM" id="SSF103088">
    <property type="entry name" value="OmpA-like"/>
    <property type="match status" value="1"/>
</dbReference>
<evidence type="ECO:0000313" key="13">
    <source>
        <dbReference type="Proteomes" id="UP000094291"/>
    </source>
</evidence>
<dbReference type="InterPro" id="IPR006664">
    <property type="entry name" value="OMP_bac"/>
</dbReference>
<protein>
    <recommendedName>
        <fullName evidence="8">Peptidoglycan-associated lipoprotein</fullName>
        <shortName evidence="8">PAL</shortName>
    </recommendedName>
</protein>
<comment type="subunit">
    <text evidence="8">The Tol-Pal system is composed of five core proteins: the inner membrane proteins TolA, TolQ and TolR, the periplasmic protein TolB and the outer membrane protein Pal. They form a network linking the inner and outer membranes and the peptidoglycan layer.</text>
</comment>
<dbReference type="OrthoDB" id="9809164at2"/>
<dbReference type="PROSITE" id="PS01068">
    <property type="entry name" value="OMPA_1"/>
    <property type="match status" value="1"/>
</dbReference>
<dbReference type="GO" id="GO:0051301">
    <property type="term" value="P:cell division"/>
    <property type="evidence" value="ECO:0007669"/>
    <property type="project" value="UniProtKB-UniRule"/>
</dbReference>
<dbReference type="InterPro" id="IPR039001">
    <property type="entry name" value="Pal"/>
</dbReference>
<evidence type="ECO:0000256" key="10">
    <source>
        <dbReference type="SAM" id="SignalP"/>
    </source>
</evidence>
<evidence type="ECO:0000256" key="1">
    <source>
        <dbReference type="ARBA" id="ARBA00022618"/>
    </source>
</evidence>
<feature type="signal peptide" evidence="10">
    <location>
        <begin position="1"/>
        <end position="20"/>
    </location>
</feature>
<sequence>MDLMKYAKPLALATSMALLAGCGSSGGTQDQTSEPMQEEVAPVQTSDEGAEASAVDQDSNASANDMTGEKQTPNVMMPDENRIYFDFDKSTIRQDAYQTLNAHARYLLANKDANVVLEGHTDERGSREYNMALGERRADAVKRYLTLQGVETSQMEVVSYGEERPAVMGHSLDAYAKNRRVVIRY</sequence>
<accession>A0A1E2V8U2</accession>
<dbReference type="PANTHER" id="PTHR30329">
    <property type="entry name" value="STATOR ELEMENT OF FLAGELLAR MOTOR COMPLEX"/>
    <property type="match status" value="1"/>
</dbReference>
<dbReference type="InterPro" id="IPR006690">
    <property type="entry name" value="OMPA-like_CS"/>
</dbReference>
<dbReference type="AlphaFoldDB" id="A0A1E2V8U2"/>
<evidence type="ECO:0000256" key="8">
    <source>
        <dbReference type="HAMAP-Rule" id="MF_02204"/>
    </source>
</evidence>
<dbReference type="CDD" id="cd07185">
    <property type="entry name" value="OmpA_C-like"/>
    <property type="match status" value="1"/>
</dbReference>
<dbReference type="PRINTS" id="PR01021">
    <property type="entry name" value="OMPADOMAIN"/>
</dbReference>
<feature type="domain" description="OmpA-like" evidence="11">
    <location>
        <begin position="72"/>
        <end position="185"/>
    </location>
</feature>
<keyword evidence="5 8" id="KW-0998">Cell outer membrane</keyword>
<dbReference type="InterPro" id="IPR006665">
    <property type="entry name" value="OmpA-like"/>
</dbReference>
<dbReference type="EMBL" id="MDTQ01000001">
    <property type="protein sequence ID" value="ODC03428.1"/>
    <property type="molecule type" value="Genomic_DNA"/>
</dbReference>
<dbReference type="HAMAP" id="MF_02204">
    <property type="entry name" value="Pal"/>
    <property type="match status" value="1"/>
</dbReference>
<reference evidence="12 13" key="1">
    <citation type="submission" date="2016-08" db="EMBL/GenBank/DDBJ databases">
        <authorList>
            <person name="Seilhamer J.J."/>
        </authorList>
    </citation>
    <scope>NUCLEOTIDE SEQUENCE [LARGE SCALE GENOMIC DNA]</scope>
    <source>
        <strain evidence="12 13">PH27A</strain>
    </source>
</reference>
<evidence type="ECO:0000256" key="5">
    <source>
        <dbReference type="ARBA" id="ARBA00023237"/>
    </source>
</evidence>
<comment type="similarity">
    <text evidence="8">Belongs to the Pal lipoprotein family.</text>
</comment>
<gene>
    <name evidence="8" type="primary">pal</name>
    <name evidence="12" type="ORF">BFW38_07565</name>
</gene>
<dbReference type="InterPro" id="IPR014169">
    <property type="entry name" value="Pal_lipo_C"/>
</dbReference>